<name>A0AAV7NFV7_PLEWA</name>
<accession>A0AAV7NFV7</accession>
<proteinExistence type="predicted"/>
<organism evidence="1 2">
    <name type="scientific">Pleurodeles waltl</name>
    <name type="common">Iberian ribbed newt</name>
    <dbReference type="NCBI Taxonomy" id="8319"/>
    <lineage>
        <taxon>Eukaryota</taxon>
        <taxon>Metazoa</taxon>
        <taxon>Chordata</taxon>
        <taxon>Craniata</taxon>
        <taxon>Vertebrata</taxon>
        <taxon>Euteleostomi</taxon>
        <taxon>Amphibia</taxon>
        <taxon>Batrachia</taxon>
        <taxon>Caudata</taxon>
        <taxon>Salamandroidea</taxon>
        <taxon>Salamandridae</taxon>
        <taxon>Pleurodelinae</taxon>
        <taxon>Pleurodeles</taxon>
    </lineage>
</organism>
<dbReference type="Proteomes" id="UP001066276">
    <property type="component" value="Chromosome 8"/>
</dbReference>
<evidence type="ECO:0000313" key="1">
    <source>
        <dbReference type="EMBL" id="KAJ1114951.1"/>
    </source>
</evidence>
<gene>
    <name evidence="1" type="ORF">NDU88_003181</name>
</gene>
<sequence>MRGPEFGALVERRPGGTSVWPLVASIRILLVPCGLHREPCTALAAQNQVKGDARGEAGGRGPG</sequence>
<keyword evidence="2" id="KW-1185">Reference proteome</keyword>
<dbReference type="EMBL" id="JANPWB010000012">
    <property type="protein sequence ID" value="KAJ1114951.1"/>
    <property type="molecule type" value="Genomic_DNA"/>
</dbReference>
<dbReference type="AlphaFoldDB" id="A0AAV7NFV7"/>
<evidence type="ECO:0000313" key="2">
    <source>
        <dbReference type="Proteomes" id="UP001066276"/>
    </source>
</evidence>
<feature type="non-terminal residue" evidence="1">
    <location>
        <position position="63"/>
    </location>
</feature>
<comment type="caution">
    <text evidence="1">The sequence shown here is derived from an EMBL/GenBank/DDBJ whole genome shotgun (WGS) entry which is preliminary data.</text>
</comment>
<protein>
    <submittedName>
        <fullName evidence="1">Uncharacterized protein</fullName>
    </submittedName>
</protein>
<reference evidence="1" key="1">
    <citation type="journal article" date="2022" name="bioRxiv">
        <title>Sequencing and chromosome-scale assembly of the giantPleurodeles waltlgenome.</title>
        <authorList>
            <person name="Brown T."/>
            <person name="Elewa A."/>
            <person name="Iarovenko S."/>
            <person name="Subramanian E."/>
            <person name="Araus A.J."/>
            <person name="Petzold A."/>
            <person name="Susuki M."/>
            <person name="Suzuki K.-i.T."/>
            <person name="Hayashi T."/>
            <person name="Toyoda A."/>
            <person name="Oliveira C."/>
            <person name="Osipova E."/>
            <person name="Leigh N.D."/>
            <person name="Simon A."/>
            <person name="Yun M.H."/>
        </authorList>
    </citation>
    <scope>NUCLEOTIDE SEQUENCE</scope>
    <source>
        <strain evidence="1">20211129_DDA</strain>
        <tissue evidence="1">Liver</tissue>
    </source>
</reference>